<feature type="domain" description="GST N-terminal" evidence="2">
    <location>
        <begin position="1"/>
        <end position="81"/>
    </location>
</feature>
<dbReference type="InterPro" id="IPR034330">
    <property type="entry name" value="GST_Zeta_C"/>
</dbReference>
<dbReference type="NCBIfam" id="TIGR01262">
    <property type="entry name" value="maiA"/>
    <property type="match status" value="1"/>
</dbReference>
<comment type="similarity">
    <text evidence="1">Belongs to the GST superfamily. Zeta family.</text>
</comment>
<dbReference type="InterPro" id="IPR036249">
    <property type="entry name" value="Thioredoxin-like_sf"/>
</dbReference>
<evidence type="ECO:0000313" key="4">
    <source>
        <dbReference type="EMBL" id="ABQ69408.1"/>
    </source>
</evidence>
<dbReference type="PROSITE" id="PS50405">
    <property type="entry name" value="GST_CTER"/>
    <property type="match status" value="1"/>
</dbReference>
<reference evidence="4 5" key="1">
    <citation type="journal article" date="2010" name="J. Bacteriol.">
        <title>Genome sequence of the dioxin-mineralizing bacterium Sphingomonas wittichii RW1.</title>
        <authorList>
            <person name="Miller T.R."/>
            <person name="Delcher A.L."/>
            <person name="Salzberg S.L."/>
            <person name="Saunders E."/>
            <person name="Detter J.C."/>
            <person name="Halden R.U."/>
        </authorList>
    </citation>
    <scope>NUCLEOTIDE SEQUENCE [LARGE SCALE GENOMIC DNA]</scope>
    <source>
        <strain evidence="5">DSM 6014 / CCUG 31198 / JCM 15750 / NBRC 105917 / EY 4224 / RW1</strain>
    </source>
</reference>
<dbReference type="InterPro" id="IPR036282">
    <property type="entry name" value="Glutathione-S-Trfase_C_sf"/>
</dbReference>
<dbReference type="InterPro" id="IPR004045">
    <property type="entry name" value="Glutathione_S-Trfase_N"/>
</dbReference>
<evidence type="ECO:0000256" key="1">
    <source>
        <dbReference type="ARBA" id="ARBA00010007"/>
    </source>
</evidence>
<dbReference type="KEGG" id="swi:Swit_3058"/>
<protein>
    <submittedName>
        <fullName evidence="4">Maleylacetoacetate isomerase</fullName>
        <ecNumber evidence="4">5.2.1.2</ecNumber>
    </submittedName>
</protein>
<keyword evidence="5" id="KW-1185">Reference proteome</keyword>
<dbReference type="Pfam" id="PF13417">
    <property type="entry name" value="GST_N_3"/>
    <property type="match status" value="1"/>
</dbReference>
<gene>
    <name evidence="4" type="ordered locus">Swit_3058</name>
</gene>
<dbReference type="AlphaFoldDB" id="A0A9J9LF18"/>
<evidence type="ECO:0000313" key="5">
    <source>
        <dbReference type="Proteomes" id="UP000001989"/>
    </source>
</evidence>
<dbReference type="GO" id="GO:0005737">
    <property type="term" value="C:cytoplasm"/>
    <property type="evidence" value="ECO:0007669"/>
    <property type="project" value="InterPro"/>
</dbReference>
<accession>A0A9J9LF18</accession>
<dbReference type="InterPro" id="IPR005955">
    <property type="entry name" value="GST_Zeta"/>
</dbReference>
<dbReference type="EC" id="5.2.1.2" evidence="4"/>
<evidence type="ECO:0000259" key="3">
    <source>
        <dbReference type="PROSITE" id="PS50405"/>
    </source>
</evidence>
<dbReference type="GO" id="GO:0016034">
    <property type="term" value="F:maleylacetoacetate isomerase activity"/>
    <property type="evidence" value="ECO:0007669"/>
    <property type="project" value="UniProtKB-EC"/>
</dbReference>
<dbReference type="GO" id="GO:0006749">
    <property type="term" value="P:glutathione metabolic process"/>
    <property type="evidence" value="ECO:0007669"/>
    <property type="project" value="TreeGrafter"/>
</dbReference>
<sequence length="206" mass="22915">MILLHEFALSSASYRVRIALAMKGIAYQSRSYMLRRQEHRSAGYLAINPVGLVPCLEIDGLRLTQSLAIIDYLDQRFPEPRLIPAEPAERARVQAMAQTIACDIHPLDNLRVLHYLEAELGQDEAARNRWYAHWIHAGFEGLEAMARAEAAGPFLTGEAPGLFEICLVPQVFNARRFAVDLSPYGRLVEMADRALALSAFAKAAPA</sequence>
<dbReference type="CDD" id="cd03042">
    <property type="entry name" value="GST_N_Zeta"/>
    <property type="match status" value="1"/>
</dbReference>
<keyword evidence="4" id="KW-0413">Isomerase</keyword>
<dbReference type="GO" id="GO:0006559">
    <property type="term" value="P:L-phenylalanine catabolic process"/>
    <property type="evidence" value="ECO:0007669"/>
    <property type="project" value="TreeGrafter"/>
</dbReference>
<dbReference type="InterPro" id="IPR010987">
    <property type="entry name" value="Glutathione-S-Trfase_C-like"/>
</dbReference>
<dbReference type="CDD" id="cd03191">
    <property type="entry name" value="GST_C_Zeta"/>
    <property type="match status" value="1"/>
</dbReference>
<dbReference type="SUPFAM" id="SSF47616">
    <property type="entry name" value="GST C-terminal domain-like"/>
    <property type="match status" value="1"/>
</dbReference>
<dbReference type="OrthoDB" id="509852at2"/>
<dbReference type="PANTHER" id="PTHR42673">
    <property type="entry name" value="MALEYLACETOACETATE ISOMERASE"/>
    <property type="match status" value="1"/>
</dbReference>
<dbReference type="GO" id="GO:0004364">
    <property type="term" value="F:glutathione transferase activity"/>
    <property type="evidence" value="ECO:0007669"/>
    <property type="project" value="TreeGrafter"/>
</dbReference>
<feature type="domain" description="GST C-terminal" evidence="3">
    <location>
        <begin position="86"/>
        <end position="206"/>
    </location>
</feature>
<organism evidence="4 5">
    <name type="scientific">Rhizorhabdus wittichii (strain DSM 6014 / CCUG 31198 / JCM 15750 / NBRC 105917 / EY 4224 / RW1)</name>
    <name type="common">Sphingomonas wittichii</name>
    <dbReference type="NCBI Taxonomy" id="392499"/>
    <lineage>
        <taxon>Bacteria</taxon>
        <taxon>Pseudomonadati</taxon>
        <taxon>Pseudomonadota</taxon>
        <taxon>Alphaproteobacteria</taxon>
        <taxon>Sphingomonadales</taxon>
        <taxon>Sphingomonadaceae</taxon>
        <taxon>Rhizorhabdus</taxon>
    </lineage>
</organism>
<dbReference type="SFLD" id="SFLDS00019">
    <property type="entry name" value="Glutathione_Transferase_(cytos"/>
    <property type="match status" value="1"/>
</dbReference>
<dbReference type="SUPFAM" id="SSF52833">
    <property type="entry name" value="Thioredoxin-like"/>
    <property type="match status" value="1"/>
</dbReference>
<name>A0A9J9LF18_RHIWR</name>
<dbReference type="Proteomes" id="UP000001989">
    <property type="component" value="Chromosome"/>
</dbReference>
<dbReference type="Gene3D" id="3.40.30.10">
    <property type="entry name" value="Glutaredoxin"/>
    <property type="match status" value="1"/>
</dbReference>
<dbReference type="EMBL" id="CP000699">
    <property type="protein sequence ID" value="ABQ69408.1"/>
    <property type="molecule type" value="Genomic_DNA"/>
</dbReference>
<dbReference type="PANTHER" id="PTHR42673:SF21">
    <property type="entry name" value="GLUTATHIONE S-TRANSFERASE YFCF"/>
    <property type="match status" value="1"/>
</dbReference>
<dbReference type="Gene3D" id="1.20.1050.10">
    <property type="match status" value="1"/>
</dbReference>
<dbReference type="InterPro" id="IPR040079">
    <property type="entry name" value="Glutathione_S-Trfase"/>
</dbReference>
<dbReference type="PROSITE" id="PS50404">
    <property type="entry name" value="GST_NTER"/>
    <property type="match status" value="1"/>
</dbReference>
<dbReference type="InterPro" id="IPR034333">
    <property type="entry name" value="GST_Zeta_N"/>
</dbReference>
<dbReference type="SFLD" id="SFLDG00358">
    <property type="entry name" value="Main_(cytGST)"/>
    <property type="match status" value="1"/>
</dbReference>
<proteinExistence type="inferred from homology"/>
<evidence type="ECO:0000259" key="2">
    <source>
        <dbReference type="PROSITE" id="PS50404"/>
    </source>
</evidence>